<evidence type="ECO:0000313" key="2">
    <source>
        <dbReference type="Proteomes" id="UP000179230"/>
    </source>
</evidence>
<protein>
    <recommendedName>
        <fullName evidence="3">CopG family transcriptional regulator</fullName>
    </recommendedName>
</protein>
<dbReference type="EMBL" id="MFMT01000017">
    <property type="protein sequence ID" value="OGG88589.1"/>
    <property type="molecule type" value="Genomic_DNA"/>
</dbReference>
<reference evidence="1 2" key="1">
    <citation type="journal article" date="2016" name="Nat. Commun.">
        <title>Thousands of microbial genomes shed light on interconnected biogeochemical processes in an aquifer system.</title>
        <authorList>
            <person name="Anantharaman K."/>
            <person name="Brown C.T."/>
            <person name="Hug L.A."/>
            <person name="Sharon I."/>
            <person name="Castelle C.J."/>
            <person name="Probst A.J."/>
            <person name="Thomas B.C."/>
            <person name="Singh A."/>
            <person name="Wilkins M.J."/>
            <person name="Karaoz U."/>
            <person name="Brodie E.L."/>
            <person name="Williams K.H."/>
            <person name="Hubbard S.S."/>
            <person name="Banfield J.F."/>
        </authorList>
    </citation>
    <scope>NUCLEOTIDE SEQUENCE [LARGE SCALE GENOMIC DNA]</scope>
</reference>
<sequence>MKTATFTSTISPQLLTWVTNHASETKRTRRFILEEALTKYRAEEIRQEMRTDFKRASKDKQTLDFSEWGMEDFHEIVNS</sequence>
<comment type="caution">
    <text evidence="1">The sequence shown here is derived from an EMBL/GenBank/DDBJ whole genome shotgun (WGS) entry which is preliminary data.</text>
</comment>
<name>A0A1F6FRW2_9BACT</name>
<gene>
    <name evidence="1" type="ORF">A2592_00335</name>
</gene>
<accession>A0A1F6FRW2</accession>
<evidence type="ECO:0000313" key="1">
    <source>
        <dbReference type="EMBL" id="OGG88589.1"/>
    </source>
</evidence>
<organism evidence="1 2">
    <name type="scientific">Candidatus Kaiserbacteria bacterium RIFOXYD1_FULL_42_15</name>
    <dbReference type="NCBI Taxonomy" id="1798532"/>
    <lineage>
        <taxon>Bacteria</taxon>
        <taxon>Candidatus Kaiseribacteriota</taxon>
    </lineage>
</organism>
<proteinExistence type="predicted"/>
<evidence type="ECO:0008006" key="3">
    <source>
        <dbReference type="Google" id="ProtNLM"/>
    </source>
</evidence>
<dbReference type="AlphaFoldDB" id="A0A1F6FRW2"/>
<dbReference type="Proteomes" id="UP000179230">
    <property type="component" value="Unassembled WGS sequence"/>
</dbReference>